<accession>A0A0C3S490</accession>
<dbReference type="GO" id="GO:0017056">
    <property type="term" value="F:structural constituent of nuclear pore"/>
    <property type="evidence" value="ECO:0007669"/>
    <property type="project" value="TreeGrafter"/>
</dbReference>
<feature type="compositionally biased region" description="Gly residues" evidence="2">
    <location>
        <begin position="542"/>
        <end position="551"/>
    </location>
</feature>
<sequence>MQVAPTYRRTKQGRGLRSNEITRLEAQLEAQAAQSSLLHSRLTSTQDAMDDLKLSHQREIAVHKKSSANAREKLQRFMEYASSVEQERDDCRDALLTLVQKVEEHSDLATWPHSRIRLPEFLEPIHNESSSQPNVNAGPQEIAVGEQAKAITLWLRAELEKERMSHARTHEQAEREILALRAQLAQRDAELEACVVHRDHAALVNAAVPCNQDSLPHEVPTDDKSHRPISALTPEDAVEILGLRVAKNRELDSEIKQLSQKLHQARMKDPTYLHIEEPVPTPQGLAGQRTPQSPDLRPLSPQDCLSPYAMTPRYTSTPRAPAPSGDLPPRPPSIASESTVKGALTEIQKLEDEVRHLAASIDVLETQRRSTRSLVAQTLTRLPSAPAPRDAPDDVSSQHTAVRHEPDRPVPDTAAALRVELDDVRRGAAQRERELLAEVERLQEELSRRVFGAAPAVGSLLDEDDAERATGLRSPLAPVAVVWARSGDTATTTSDHVRGRSRPPVATSPPPNAVCVCSHRGRSTAGRLHLLRAAARAGARFGGDEAGGGRAGRGDRRPPARGQRAAACHSRALTRLLSYLSLLCFLALSRD</sequence>
<proteinExistence type="predicted"/>
<evidence type="ECO:0000313" key="3">
    <source>
        <dbReference type="EMBL" id="KIP02830.1"/>
    </source>
</evidence>
<evidence type="ECO:0000313" key="4">
    <source>
        <dbReference type="Proteomes" id="UP000053257"/>
    </source>
</evidence>
<protein>
    <submittedName>
        <fullName evidence="3">Uncharacterized protein</fullName>
    </submittedName>
</protein>
<dbReference type="OrthoDB" id="2800708at2759"/>
<evidence type="ECO:0000256" key="1">
    <source>
        <dbReference type="SAM" id="Coils"/>
    </source>
</evidence>
<gene>
    <name evidence="3" type="ORF">PHLGIDRAFT_276238</name>
</gene>
<dbReference type="GO" id="GO:0005643">
    <property type="term" value="C:nuclear pore"/>
    <property type="evidence" value="ECO:0007669"/>
    <property type="project" value="TreeGrafter"/>
</dbReference>
<dbReference type="PANTHER" id="PTHR18898">
    <property type="entry name" value="NUCLEOPROTEIN TPR-RELATED"/>
    <property type="match status" value="1"/>
</dbReference>
<dbReference type="EMBL" id="KN840650">
    <property type="protein sequence ID" value="KIP02830.1"/>
    <property type="molecule type" value="Genomic_DNA"/>
</dbReference>
<dbReference type="PANTHER" id="PTHR18898:SF2">
    <property type="entry name" value="NUCLEOPROTEIN TPR"/>
    <property type="match status" value="1"/>
</dbReference>
<feature type="coiled-coil region" evidence="1">
    <location>
        <begin position="340"/>
        <end position="367"/>
    </location>
</feature>
<reference evidence="3 4" key="1">
    <citation type="journal article" date="2014" name="PLoS Genet.">
        <title>Analysis of the Phlebiopsis gigantea genome, transcriptome and secretome provides insight into its pioneer colonization strategies of wood.</title>
        <authorList>
            <person name="Hori C."/>
            <person name="Ishida T."/>
            <person name="Igarashi K."/>
            <person name="Samejima M."/>
            <person name="Suzuki H."/>
            <person name="Master E."/>
            <person name="Ferreira P."/>
            <person name="Ruiz-Duenas F.J."/>
            <person name="Held B."/>
            <person name="Canessa P."/>
            <person name="Larrondo L.F."/>
            <person name="Schmoll M."/>
            <person name="Druzhinina I.S."/>
            <person name="Kubicek C.P."/>
            <person name="Gaskell J.A."/>
            <person name="Kersten P."/>
            <person name="St John F."/>
            <person name="Glasner J."/>
            <person name="Sabat G."/>
            <person name="Splinter BonDurant S."/>
            <person name="Syed K."/>
            <person name="Yadav J."/>
            <person name="Mgbeahuruike A.C."/>
            <person name="Kovalchuk A."/>
            <person name="Asiegbu F.O."/>
            <person name="Lackner G."/>
            <person name="Hoffmeister D."/>
            <person name="Rencoret J."/>
            <person name="Gutierrez A."/>
            <person name="Sun H."/>
            <person name="Lindquist E."/>
            <person name="Barry K."/>
            <person name="Riley R."/>
            <person name="Grigoriev I.V."/>
            <person name="Henrissat B."/>
            <person name="Kues U."/>
            <person name="Berka R.M."/>
            <person name="Martinez A.T."/>
            <person name="Covert S.F."/>
            <person name="Blanchette R.A."/>
            <person name="Cullen D."/>
        </authorList>
    </citation>
    <scope>NUCLEOTIDE SEQUENCE [LARGE SCALE GENOMIC DNA]</scope>
    <source>
        <strain evidence="3 4">11061_1 CR5-6</strain>
    </source>
</reference>
<name>A0A0C3S490_PHLG1</name>
<feature type="region of interest" description="Disordered" evidence="2">
    <location>
        <begin position="488"/>
        <end position="510"/>
    </location>
</feature>
<dbReference type="HOGENOM" id="CLU_461585_0_0_1"/>
<keyword evidence="4" id="KW-1185">Reference proteome</keyword>
<feature type="coiled-coil region" evidence="1">
    <location>
        <begin position="156"/>
        <end position="190"/>
    </location>
</feature>
<keyword evidence="1" id="KW-0175">Coiled coil</keyword>
<feature type="region of interest" description="Disordered" evidence="2">
    <location>
        <begin position="380"/>
        <end position="409"/>
    </location>
</feature>
<evidence type="ECO:0000256" key="2">
    <source>
        <dbReference type="SAM" id="MobiDB-lite"/>
    </source>
</evidence>
<feature type="region of interest" description="Disordered" evidence="2">
    <location>
        <begin position="542"/>
        <end position="563"/>
    </location>
</feature>
<dbReference type="Proteomes" id="UP000053257">
    <property type="component" value="Unassembled WGS sequence"/>
</dbReference>
<feature type="region of interest" description="Disordered" evidence="2">
    <location>
        <begin position="275"/>
        <end position="337"/>
    </location>
</feature>
<dbReference type="GO" id="GO:0006406">
    <property type="term" value="P:mRNA export from nucleus"/>
    <property type="evidence" value="ECO:0007669"/>
    <property type="project" value="TreeGrafter"/>
</dbReference>
<dbReference type="AlphaFoldDB" id="A0A0C3S490"/>
<organism evidence="3 4">
    <name type="scientific">Phlebiopsis gigantea (strain 11061_1 CR5-6)</name>
    <name type="common">White-rot fungus</name>
    <name type="synonym">Peniophora gigantea</name>
    <dbReference type="NCBI Taxonomy" id="745531"/>
    <lineage>
        <taxon>Eukaryota</taxon>
        <taxon>Fungi</taxon>
        <taxon>Dikarya</taxon>
        <taxon>Basidiomycota</taxon>
        <taxon>Agaricomycotina</taxon>
        <taxon>Agaricomycetes</taxon>
        <taxon>Polyporales</taxon>
        <taxon>Phanerochaetaceae</taxon>
        <taxon>Phlebiopsis</taxon>
    </lineage>
</organism>